<sequence>MLFGGEDAARAASTKEGREPSLHVDTSEWISVGTLELLVRFAVLQDASRSEGVELVARAAYNLPFTKAIKPGGLILSSGDCFGRRDRGIGQASGWPLRPWTSPLLQKETGLSGSFVPQPLGRGDINNAALDGTAGAPGEYKAHTWSPG</sequence>
<name>A0A9N7VSP2_PLEPL</name>
<comment type="caution">
    <text evidence="2">The sequence shown here is derived from an EMBL/GenBank/DDBJ whole genome shotgun (WGS) entry which is preliminary data.</text>
</comment>
<feature type="compositionally biased region" description="Basic and acidic residues" evidence="1">
    <location>
        <begin position="7"/>
        <end position="20"/>
    </location>
</feature>
<dbReference type="EMBL" id="CADEAL010004393">
    <property type="protein sequence ID" value="CAB1458572.1"/>
    <property type="molecule type" value="Genomic_DNA"/>
</dbReference>
<dbReference type="Proteomes" id="UP001153269">
    <property type="component" value="Unassembled WGS sequence"/>
</dbReference>
<keyword evidence="3" id="KW-1185">Reference proteome</keyword>
<feature type="region of interest" description="Disordered" evidence="1">
    <location>
        <begin position="1"/>
        <end position="20"/>
    </location>
</feature>
<accession>A0A9N7VSP2</accession>
<gene>
    <name evidence="2" type="ORF">PLEPLA_LOCUS46402</name>
</gene>
<protein>
    <submittedName>
        <fullName evidence="2">Uncharacterized protein</fullName>
    </submittedName>
</protein>
<evidence type="ECO:0000313" key="2">
    <source>
        <dbReference type="EMBL" id="CAB1458572.1"/>
    </source>
</evidence>
<evidence type="ECO:0000256" key="1">
    <source>
        <dbReference type="SAM" id="MobiDB-lite"/>
    </source>
</evidence>
<evidence type="ECO:0000313" key="3">
    <source>
        <dbReference type="Proteomes" id="UP001153269"/>
    </source>
</evidence>
<reference evidence="2" key="1">
    <citation type="submission" date="2020-03" db="EMBL/GenBank/DDBJ databases">
        <authorList>
            <person name="Weist P."/>
        </authorList>
    </citation>
    <scope>NUCLEOTIDE SEQUENCE</scope>
</reference>
<proteinExistence type="predicted"/>
<organism evidence="2 3">
    <name type="scientific">Pleuronectes platessa</name>
    <name type="common">European plaice</name>
    <dbReference type="NCBI Taxonomy" id="8262"/>
    <lineage>
        <taxon>Eukaryota</taxon>
        <taxon>Metazoa</taxon>
        <taxon>Chordata</taxon>
        <taxon>Craniata</taxon>
        <taxon>Vertebrata</taxon>
        <taxon>Euteleostomi</taxon>
        <taxon>Actinopterygii</taxon>
        <taxon>Neopterygii</taxon>
        <taxon>Teleostei</taxon>
        <taxon>Neoteleostei</taxon>
        <taxon>Acanthomorphata</taxon>
        <taxon>Carangaria</taxon>
        <taxon>Pleuronectiformes</taxon>
        <taxon>Pleuronectoidei</taxon>
        <taxon>Pleuronectidae</taxon>
        <taxon>Pleuronectes</taxon>
    </lineage>
</organism>
<dbReference type="AlphaFoldDB" id="A0A9N7VSP2"/>